<accession>A0AAJ7WVL9</accession>
<sequence length="75" mass="8570">MLALAQRLLARPPPPRLLQSFSRRKFTAMAPDYTKPNWPGVVAYVSGTVLLWGLLLKQNSTDWAEYEKRRGIAKQ</sequence>
<gene>
    <name evidence="3" type="primary">NDUFC1</name>
</gene>
<keyword evidence="2" id="KW-1185">Reference proteome</keyword>
<reference evidence="3" key="1">
    <citation type="submission" date="2025-08" db="UniProtKB">
        <authorList>
            <consortium name="RefSeq"/>
        </authorList>
    </citation>
    <scope>IDENTIFICATION</scope>
    <source>
        <tissue evidence="3">Sperm</tissue>
    </source>
</reference>
<name>A0AAJ7WVL9_PETMA</name>
<protein>
    <submittedName>
        <fullName evidence="3">NADH dehydrogenase [ubiquinone] 1 subunit C1, mitochondrial</fullName>
    </submittedName>
</protein>
<dbReference type="Pfam" id="PF15088">
    <property type="entry name" value="NADH_dh_m_C1"/>
    <property type="match status" value="1"/>
</dbReference>
<keyword evidence="1" id="KW-0472">Membrane</keyword>
<dbReference type="RefSeq" id="XP_032811477.1">
    <property type="nucleotide sequence ID" value="XM_032955586.1"/>
</dbReference>
<evidence type="ECO:0000313" key="3">
    <source>
        <dbReference type="RefSeq" id="XP_032811477.1"/>
    </source>
</evidence>
<dbReference type="KEGG" id="pmrn:116943003"/>
<evidence type="ECO:0000313" key="2">
    <source>
        <dbReference type="Proteomes" id="UP001318040"/>
    </source>
</evidence>
<dbReference type="GO" id="GO:0005739">
    <property type="term" value="C:mitochondrion"/>
    <property type="evidence" value="ECO:0007669"/>
    <property type="project" value="InterPro"/>
</dbReference>
<dbReference type="InterPro" id="IPR026192">
    <property type="entry name" value="NDUFC1"/>
</dbReference>
<evidence type="ECO:0000256" key="1">
    <source>
        <dbReference type="SAM" id="Phobius"/>
    </source>
</evidence>
<keyword evidence="1" id="KW-1133">Transmembrane helix</keyword>
<dbReference type="Proteomes" id="UP001318040">
    <property type="component" value="Chromosome 16"/>
</dbReference>
<dbReference type="AlphaFoldDB" id="A0AAJ7WVL9"/>
<keyword evidence="1" id="KW-0812">Transmembrane</keyword>
<dbReference type="GeneID" id="116943003"/>
<proteinExistence type="predicted"/>
<dbReference type="GO" id="GO:0045271">
    <property type="term" value="C:respiratory chain complex I"/>
    <property type="evidence" value="ECO:0007669"/>
    <property type="project" value="InterPro"/>
</dbReference>
<feature type="transmembrane region" description="Helical" evidence="1">
    <location>
        <begin position="38"/>
        <end position="56"/>
    </location>
</feature>
<organism evidence="2 3">
    <name type="scientific">Petromyzon marinus</name>
    <name type="common">Sea lamprey</name>
    <dbReference type="NCBI Taxonomy" id="7757"/>
    <lineage>
        <taxon>Eukaryota</taxon>
        <taxon>Metazoa</taxon>
        <taxon>Chordata</taxon>
        <taxon>Craniata</taxon>
        <taxon>Vertebrata</taxon>
        <taxon>Cyclostomata</taxon>
        <taxon>Hyperoartia</taxon>
        <taxon>Petromyzontiformes</taxon>
        <taxon>Petromyzontidae</taxon>
        <taxon>Petromyzon</taxon>
    </lineage>
</organism>